<accession>A0A6H1Q2F3</accession>
<feature type="chain" id="PRO_5026359965" description="Lysine-specific metallo-endopeptidase domain-containing protein" evidence="1">
    <location>
        <begin position="24"/>
        <end position="408"/>
    </location>
</feature>
<keyword evidence="1" id="KW-0732">Signal</keyword>
<name>A0A6H1Q2F3_9PROT</name>
<dbReference type="KEGG" id="peg:E5R92_00685"/>
<dbReference type="AlphaFoldDB" id="A0A6H1Q2F3"/>
<sequence length="408" mass="45991">MLNLKKLLGIIALGLLFSGNAHAGVNEPGVTSIAGCDRGLKSANKKFIKKHLKKLSKKNETSVLYASCDYENYSWAVNKGKDLEKLHKKTYKQCTKYAKKHTGKECYLYAVNEEIVWKYDKAKASTIAKTKIAVAKALEEKNVKMDTKPGRFFEDQPDVSDDYQIHFIYLLTLDGKDTELDISGWIEKRIKTVNKKFLKMSAKNKKSNGIGQQFKLDMTKEGNLDVTFVRMNISKKQLDIPDYPNNLIYPYLRKKGFDNPKKVYATFAGFKTKHGNSDGGEGFVPMMVIYTPAVKTYGQPDMDLVILHELFHTQAAAYGCGKRTYKGAHVKGSDILAVDTVTSSIDSRNDTYYKHDIEGCPDLAKSVFVTPTAKDSWDPYDVFCRKNKDNFTHPDLYTGSHRCKGGAK</sequence>
<organism evidence="2 3">
    <name type="scientific">Candidatus Pelagibacter giovannonii</name>
    <dbReference type="NCBI Taxonomy" id="2563896"/>
    <lineage>
        <taxon>Bacteria</taxon>
        <taxon>Pseudomonadati</taxon>
        <taxon>Pseudomonadota</taxon>
        <taxon>Alphaproteobacteria</taxon>
        <taxon>Candidatus Pelagibacterales</taxon>
        <taxon>Candidatus Pelagibacteraceae</taxon>
        <taxon>Candidatus Pelagibacter</taxon>
    </lineage>
</organism>
<evidence type="ECO:0000256" key="1">
    <source>
        <dbReference type="SAM" id="SignalP"/>
    </source>
</evidence>
<feature type="signal peptide" evidence="1">
    <location>
        <begin position="1"/>
        <end position="23"/>
    </location>
</feature>
<gene>
    <name evidence="2" type="ORF">E5R92_00685</name>
</gene>
<evidence type="ECO:0008006" key="4">
    <source>
        <dbReference type="Google" id="ProtNLM"/>
    </source>
</evidence>
<dbReference type="RefSeq" id="WP_168606206.1">
    <property type="nucleotide sequence ID" value="NZ_CP038852.1"/>
</dbReference>
<reference evidence="2 3" key="1">
    <citation type="journal article" date="2020" name="Nat. Microbiol.">
        <title>Lysogenic host-virus interactions in SAR11 marine bacteria.</title>
        <authorList>
            <person name="Morris R.M."/>
            <person name="Cain K.R."/>
            <person name="Hvorecny K.L."/>
            <person name="Kollman J.M."/>
        </authorList>
    </citation>
    <scope>NUCLEOTIDE SEQUENCE [LARGE SCALE GENOMIC DNA]</scope>
    <source>
        <strain evidence="2 3">NP1</strain>
    </source>
</reference>
<proteinExistence type="predicted"/>
<evidence type="ECO:0000313" key="3">
    <source>
        <dbReference type="Proteomes" id="UP000501094"/>
    </source>
</evidence>
<dbReference type="EMBL" id="CP038852">
    <property type="protein sequence ID" value="QIZ20309.1"/>
    <property type="molecule type" value="Genomic_DNA"/>
</dbReference>
<evidence type="ECO:0000313" key="2">
    <source>
        <dbReference type="EMBL" id="QIZ20309.1"/>
    </source>
</evidence>
<keyword evidence="3" id="KW-1185">Reference proteome</keyword>
<dbReference type="Proteomes" id="UP000501094">
    <property type="component" value="Chromosome"/>
</dbReference>
<protein>
    <recommendedName>
        <fullName evidence="4">Lysine-specific metallo-endopeptidase domain-containing protein</fullName>
    </recommendedName>
</protein>